<feature type="region of interest" description="Disordered" evidence="1">
    <location>
        <begin position="330"/>
        <end position="386"/>
    </location>
</feature>
<dbReference type="InterPro" id="IPR013087">
    <property type="entry name" value="Znf_C2H2_type"/>
</dbReference>
<dbReference type="PROSITE" id="PS00028">
    <property type="entry name" value="ZINC_FINGER_C2H2_1"/>
    <property type="match status" value="1"/>
</dbReference>
<accession>A0ABD6EQ89</accession>
<evidence type="ECO:0000313" key="4">
    <source>
        <dbReference type="Proteomes" id="UP001608902"/>
    </source>
</evidence>
<sequence>MQGHKRPLTFQDRVKRVDLSDIKFLLCYECGEGFASRERYNEHVIEHQLVSVCYQLYDFETNKDVIEPPVDLFSLAKEQKLIPRGKDGLAKGSGIRKEKAKDKEYVAYTGDETGRRHTIAEIGRKRSRTTNLPKRKMTDPLPESLICISKKKPAYTGRRSKFPPAVRSNKRTEPKFATKIDRPFEPMIPSDGCGKVKFAKEVSQLNEPGVSTATSETSLSLTARVEQNEGSCKDVTIARPSSKSLFDGNNDLTIPSTIPPNPTEEMNSAINSILLTEISSTSDSVMHDESPRNIAYASPLLPNCDVLTDNKGMKDEVCSKKDMEMSVMEKNQISSDLSSNMEKSDKTAEGSDKITSIQPHRSSGSPAASICASTSFGQETSLAQEN</sequence>
<name>A0ABD6EQ89_9BILA</name>
<keyword evidence="4" id="KW-1185">Reference proteome</keyword>
<feature type="domain" description="C2H2-type" evidence="2">
    <location>
        <begin position="27"/>
        <end position="47"/>
    </location>
</feature>
<feature type="compositionally biased region" description="Polar residues" evidence="1">
    <location>
        <begin position="330"/>
        <end position="341"/>
    </location>
</feature>
<evidence type="ECO:0000313" key="3">
    <source>
        <dbReference type="EMBL" id="MFH4980334.1"/>
    </source>
</evidence>
<feature type="non-terminal residue" evidence="3">
    <location>
        <position position="386"/>
    </location>
</feature>
<protein>
    <recommendedName>
        <fullName evidence="2">C2H2-type domain-containing protein</fullName>
    </recommendedName>
</protein>
<reference evidence="3 4" key="1">
    <citation type="submission" date="2024-08" db="EMBL/GenBank/DDBJ databases">
        <title>Gnathostoma spinigerum genome.</title>
        <authorList>
            <person name="Gonzalez-Bertolin B."/>
            <person name="Monzon S."/>
            <person name="Zaballos A."/>
            <person name="Jimenez P."/>
            <person name="Dekumyoy P."/>
            <person name="Varona S."/>
            <person name="Cuesta I."/>
            <person name="Sumanam S."/>
            <person name="Adisakwattana P."/>
            <person name="Gasser R.B."/>
            <person name="Hernandez-Gonzalez A."/>
            <person name="Young N.D."/>
            <person name="Perteguer M.J."/>
        </authorList>
    </citation>
    <scope>NUCLEOTIDE SEQUENCE [LARGE SCALE GENOMIC DNA]</scope>
    <source>
        <strain evidence="3">AL3</strain>
        <tissue evidence="3">Liver</tissue>
    </source>
</reference>
<dbReference type="EMBL" id="JBGFUD010005412">
    <property type="protein sequence ID" value="MFH4980334.1"/>
    <property type="molecule type" value="Genomic_DNA"/>
</dbReference>
<gene>
    <name evidence="3" type="ORF">AB6A40_007043</name>
</gene>
<comment type="caution">
    <text evidence="3">The sequence shown here is derived from an EMBL/GenBank/DDBJ whole genome shotgun (WGS) entry which is preliminary data.</text>
</comment>
<dbReference type="AlphaFoldDB" id="A0ABD6EQ89"/>
<evidence type="ECO:0000259" key="2">
    <source>
        <dbReference type="PROSITE" id="PS00028"/>
    </source>
</evidence>
<feature type="compositionally biased region" description="Polar residues" evidence="1">
    <location>
        <begin position="353"/>
        <end position="386"/>
    </location>
</feature>
<organism evidence="3 4">
    <name type="scientific">Gnathostoma spinigerum</name>
    <dbReference type="NCBI Taxonomy" id="75299"/>
    <lineage>
        <taxon>Eukaryota</taxon>
        <taxon>Metazoa</taxon>
        <taxon>Ecdysozoa</taxon>
        <taxon>Nematoda</taxon>
        <taxon>Chromadorea</taxon>
        <taxon>Rhabditida</taxon>
        <taxon>Spirurina</taxon>
        <taxon>Gnathostomatomorpha</taxon>
        <taxon>Gnathostomatoidea</taxon>
        <taxon>Gnathostomatidae</taxon>
        <taxon>Gnathostoma</taxon>
    </lineage>
</organism>
<evidence type="ECO:0000256" key="1">
    <source>
        <dbReference type="SAM" id="MobiDB-lite"/>
    </source>
</evidence>
<dbReference type="Proteomes" id="UP001608902">
    <property type="component" value="Unassembled WGS sequence"/>
</dbReference>
<feature type="compositionally biased region" description="Basic and acidic residues" evidence="1">
    <location>
        <begin position="342"/>
        <end position="352"/>
    </location>
</feature>
<proteinExistence type="predicted"/>